<sequence>MKRILKYYLICIITVFCISFTLCGIISVDKQTSFISSGISPSVISAQGIQNKSVKVLKNGMENSQTIVIFTQADVVNVLKSASYVLPPPWKNILWGTQKIIENKNIF</sequence>
<feature type="transmembrane region" description="Helical" evidence="1">
    <location>
        <begin position="7"/>
        <end position="28"/>
    </location>
</feature>
<evidence type="ECO:0000313" key="2">
    <source>
        <dbReference type="EMBL" id="MPN23390.1"/>
    </source>
</evidence>
<reference evidence="2" key="1">
    <citation type="submission" date="2019-08" db="EMBL/GenBank/DDBJ databases">
        <authorList>
            <person name="Kucharzyk K."/>
            <person name="Murdoch R.W."/>
            <person name="Higgins S."/>
            <person name="Loffler F."/>
        </authorList>
    </citation>
    <scope>NUCLEOTIDE SEQUENCE</scope>
</reference>
<name>A0A645GBG6_9ZZZZ</name>
<keyword evidence="1" id="KW-1133">Transmembrane helix</keyword>
<evidence type="ECO:0000256" key="1">
    <source>
        <dbReference type="SAM" id="Phobius"/>
    </source>
</evidence>
<keyword evidence="1" id="KW-0472">Membrane</keyword>
<dbReference type="EMBL" id="VSSQ01071872">
    <property type="protein sequence ID" value="MPN23390.1"/>
    <property type="molecule type" value="Genomic_DNA"/>
</dbReference>
<gene>
    <name evidence="2" type="ORF">SDC9_170778</name>
</gene>
<keyword evidence="1" id="KW-0812">Transmembrane</keyword>
<dbReference type="AlphaFoldDB" id="A0A645GBG6"/>
<accession>A0A645GBG6</accession>
<comment type="caution">
    <text evidence="2">The sequence shown here is derived from an EMBL/GenBank/DDBJ whole genome shotgun (WGS) entry which is preliminary data.</text>
</comment>
<protein>
    <submittedName>
        <fullName evidence="2">Uncharacterized protein</fullName>
    </submittedName>
</protein>
<organism evidence="2">
    <name type="scientific">bioreactor metagenome</name>
    <dbReference type="NCBI Taxonomy" id="1076179"/>
    <lineage>
        <taxon>unclassified sequences</taxon>
        <taxon>metagenomes</taxon>
        <taxon>ecological metagenomes</taxon>
    </lineage>
</organism>
<proteinExistence type="predicted"/>